<dbReference type="PANTHER" id="PTHR30055">
    <property type="entry name" value="HTH-TYPE TRANSCRIPTIONAL REGULATOR RUTR"/>
    <property type="match status" value="1"/>
</dbReference>
<dbReference type="GO" id="GO:0000976">
    <property type="term" value="F:transcription cis-regulatory region binding"/>
    <property type="evidence" value="ECO:0007669"/>
    <property type="project" value="TreeGrafter"/>
</dbReference>
<proteinExistence type="predicted"/>
<evidence type="ECO:0000256" key="1">
    <source>
        <dbReference type="ARBA" id="ARBA00023125"/>
    </source>
</evidence>
<gene>
    <name evidence="4" type="ORF">UFOPK3001_02531</name>
    <name evidence="5" type="ORF">UFOPK3954_01705</name>
</gene>
<dbReference type="GO" id="GO:0003700">
    <property type="term" value="F:DNA-binding transcription factor activity"/>
    <property type="evidence" value="ECO:0007669"/>
    <property type="project" value="TreeGrafter"/>
</dbReference>
<keyword evidence="1" id="KW-0238">DNA-binding</keyword>
<feature type="region of interest" description="Disordered" evidence="2">
    <location>
        <begin position="1"/>
        <end position="26"/>
    </location>
</feature>
<evidence type="ECO:0000256" key="2">
    <source>
        <dbReference type="SAM" id="MobiDB-lite"/>
    </source>
</evidence>
<accession>A0A6J7A1Y0</accession>
<sequence>MLPGAVRSLDPRQEPNLTEPRTKSERTRTRILDAAAAVFTEQGYGARLSDIARQAGIQTGSLYYHFASREELVGEVLSLGIENSWRQVREAVDAAPPGTSPLDRLAIAVRAHTMSVLELSDYASARARIVGHVPPVVAAAHRRDQRRYGDFWNAMFVAASDAGEINGDINLFAARMLAFGAMNWTADWFGHQQVVDAATIADTAVAVLLGGLSNSAGRPGASATERTATAQR</sequence>
<feature type="domain" description="HTH tetR-type" evidence="3">
    <location>
        <begin position="25"/>
        <end position="84"/>
    </location>
</feature>
<evidence type="ECO:0000259" key="3">
    <source>
        <dbReference type="PROSITE" id="PS50977"/>
    </source>
</evidence>
<dbReference type="InterPro" id="IPR050109">
    <property type="entry name" value="HTH-type_TetR-like_transc_reg"/>
</dbReference>
<dbReference type="InterPro" id="IPR009057">
    <property type="entry name" value="Homeodomain-like_sf"/>
</dbReference>
<dbReference type="PROSITE" id="PS50977">
    <property type="entry name" value="HTH_TETR_2"/>
    <property type="match status" value="1"/>
</dbReference>
<protein>
    <submittedName>
        <fullName evidence="4">Unannotated protein</fullName>
    </submittedName>
</protein>
<dbReference type="SUPFAM" id="SSF48498">
    <property type="entry name" value="Tetracyclin repressor-like, C-terminal domain"/>
    <property type="match status" value="1"/>
</dbReference>
<reference evidence="4" key="1">
    <citation type="submission" date="2020-05" db="EMBL/GenBank/DDBJ databases">
        <authorList>
            <person name="Chiriac C."/>
            <person name="Salcher M."/>
            <person name="Ghai R."/>
            <person name="Kavagutti S V."/>
        </authorList>
    </citation>
    <scope>NUCLEOTIDE SEQUENCE</scope>
</reference>
<dbReference type="InterPro" id="IPR036271">
    <property type="entry name" value="Tet_transcr_reg_TetR-rel_C_sf"/>
</dbReference>
<dbReference type="Gene3D" id="1.10.357.10">
    <property type="entry name" value="Tetracycline Repressor, domain 2"/>
    <property type="match status" value="1"/>
</dbReference>
<dbReference type="Pfam" id="PF00440">
    <property type="entry name" value="TetR_N"/>
    <property type="match status" value="1"/>
</dbReference>
<organism evidence="4">
    <name type="scientific">freshwater metagenome</name>
    <dbReference type="NCBI Taxonomy" id="449393"/>
    <lineage>
        <taxon>unclassified sequences</taxon>
        <taxon>metagenomes</taxon>
        <taxon>ecological metagenomes</taxon>
    </lineage>
</organism>
<dbReference type="InterPro" id="IPR041490">
    <property type="entry name" value="KstR2_TetR_C"/>
</dbReference>
<dbReference type="Pfam" id="PF17932">
    <property type="entry name" value="TetR_C_24"/>
    <property type="match status" value="1"/>
</dbReference>
<dbReference type="EMBL" id="CAFBON010000197">
    <property type="protein sequence ID" value="CAB5000398.1"/>
    <property type="molecule type" value="Genomic_DNA"/>
</dbReference>
<dbReference type="EMBL" id="CAFAAJ010000263">
    <property type="protein sequence ID" value="CAB4826791.1"/>
    <property type="molecule type" value="Genomic_DNA"/>
</dbReference>
<evidence type="ECO:0000313" key="4">
    <source>
        <dbReference type="EMBL" id="CAB4826791.1"/>
    </source>
</evidence>
<dbReference type="PANTHER" id="PTHR30055:SF153">
    <property type="entry name" value="HTH-TYPE TRANSCRIPTIONAL REPRESSOR RV3405C"/>
    <property type="match status" value="1"/>
</dbReference>
<dbReference type="PRINTS" id="PR00455">
    <property type="entry name" value="HTHTETR"/>
</dbReference>
<dbReference type="InterPro" id="IPR001647">
    <property type="entry name" value="HTH_TetR"/>
</dbReference>
<dbReference type="AlphaFoldDB" id="A0A6J7A1Y0"/>
<dbReference type="Gene3D" id="1.10.10.60">
    <property type="entry name" value="Homeodomain-like"/>
    <property type="match status" value="1"/>
</dbReference>
<evidence type="ECO:0000313" key="5">
    <source>
        <dbReference type="EMBL" id="CAB5000398.1"/>
    </source>
</evidence>
<name>A0A6J7A1Y0_9ZZZZ</name>
<dbReference type="SUPFAM" id="SSF46689">
    <property type="entry name" value="Homeodomain-like"/>
    <property type="match status" value="1"/>
</dbReference>